<evidence type="ECO:0000256" key="8">
    <source>
        <dbReference type="SAM" id="MobiDB-lite"/>
    </source>
</evidence>
<evidence type="ECO:0000256" key="7">
    <source>
        <dbReference type="RuleBase" id="RU000405"/>
    </source>
</evidence>
<feature type="compositionally biased region" description="Basic and acidic residues" evidence="8">
    <location>
        <begin position="835"/>
        <end position="847"/>
    </location>
</feature>
<feature type="compositionally biased region" description="Low complexity" evidence="8">
    <location>
        <begin position="428"/>
        <end position="441"/>
    </location>
</feature>
<dbReference type="InterPro" id="IPR029787">
    <property type="entry name" value="Nucleotide_cyclase"/>
</dbReference>
<feature type="region of interest" description="Disordered" evidence="8">
    <location>
        <begin position="995"/>
        <end position="1020"/>
    </location>
</feature>
<dbReference type="SMART" id="SM00044">
    <property type="entry name" value="CYCc"/>
    <property type="match status" value="1"/>
</dbReference>
<feature type="region of interest" description="Disordered" evidence="8">
    <location>
        <begin position="1329"/>
        <end position="1360"/>
    </location>
</feature>
<dbReference type="PANTHER" id="PTHR11920">
    <property type="entry name" value="GUANYLYL CYCLASE"/>
    <property type="match status" value="1"/>
</dbReference>
<feature type="region of interest" description="Disordered" evidence="8">
    <location>
        <begin position="726"/>
        <end position="746"/>
    </location>
</feature>
<reference evidence="10" key="1">
    <citation type="journal article" date="2021" name="Proc. Natl. Acad. Sci. U.S.A.">
        <title>Three genomes in the algal genus Volvox reveal the fate of a haploid sex-determining region after a transition to homothallism.</title>
        <authorList>
            <person name="Yamamoto K."/>
            <person name="Hamaji T."/>
            <person name="Kawai-Toyooka H."/>
            <person name="Matsuzaki R."/>
            <person name="Takahashi F."/>
            <person name="Nishimura Y."/>
            <person name="Kawachi M."/>
            <person name="Noguchi H."/>
            <person name="Minakuchi Y."/>
            <person name="Umen J.G."/>
            <person name="Toyoda A."/>
            <person name="Nozaki H."/>
        </authorList>
    </citation>
    <scope>NUCLEOTIDE SEQUENCE</scope>
    <source>
        <strain evidence="10">NIES-3785</strain>
    </source>
</reference>
<feature type="compositionally biased region" description="Gly residues" evidence="8">
    <location>
        <begin position="998"/>
        <end position="1020"/>
    </location>
</feature>
<comment type="caution">
    <text evidence="10">The sequence shown here is derived from an EMBL/GenBank/DDBJ whole genome shotgun (WGS) entry which is preliminary data.</text>
</comment>
<keyword evidence="6 7" id="KW-0456">Lyase</keyword>
<evidence type="ECO:0000256" key="1">
    <source>
        <dbReference type="ARBA" id="ARBA00004370"/>
    </source>
</evidence>
<feature type="region of interest" description="Disordered" evidence="8">
    <location>
        <begin position="602"/>
        <end position="691"/>
    </location>
</feature>
<name>A0A8J4GSQ4_9CHLO</name>
<keyword evidence="3" id="KW-0547">Nucleotide-binding</keyword>
<dbReference type="GO" id="GO:0035556">
    <property type="term" value="P:intracellular signal transduction"/>
    <property type="evidence" value="ECO:0007669"/>
    <property type="project" value="InterPro"/>
</dbReference>
<dbReference type="GO" id="GO:0004016">
    <property type="term" value="F:adenylate cyclase activity"/>
    <property type="evidence" value="ECO:0007669"/>
    <property type="project" value="TreeGrafter"/>
</dbReference>
<dbReference type="GO" id="GO:0007168">
    <property type="term" value="P:receptor guanylyl cyclase signaling pathway"/>
    <property type="evidence" value="ECO:0007669"/>
    <property type="project" value="TreeGrafter"/>
</dbReference>
<feature type="domain" description="Guanylate cyclase" evidence="9">
    <location>
        <begin position="1045"/>
        <end position="1166"/>
    </location>
</feature>
<keyword evidence="5" id="KW-0472">Membrane</keyword>
<dbReference type="InterPro" id="IPR018297">
    <property type="entry name" value="A/G_cyclase_CS"/>
</dbReference>
<sequence length="1360" mass="139946">MALFAACFGRKPGRLSARGLATGGLSEAVIPLADQNVLAPSPQNPVLPRLESRDDKPNSPDTCAPSDLSAMKFMPQELRDAMIMAISPAIITVVTYKQSVIYQNPQSKAYLGDRVTSAEVDVLGDVLNIIFAYEPEKFRRMLDELCREGSPGVWKAVVRVPHSLNNRTQYDGIRNPAGSSRVGLGAGGSGLRKMEDFLGRSQHVGGEEPPPADATIPNGTETAAGPAARVAVCAPKSVGLGRTSGGGGAPADAGATNTHGSSWIVTTNDSGNCERLSLPAADVTDNEPTMPRTSVSAAVASVAAPGSWGHECTDMGIVPWSTEVGERTSRADVGGASGGMASFTALQFPRSRTSAVTRSSLPAAAAAAFIGGSTVTPAELMLTGTDHTDCTGRFSGSFLSVHDPLATSTFATFANVQSSFNEAPPKEASAASGRGPSRAVSPLPALQLPSTSAKPGPAATRGVATNSGRRPPPRRTISYSAPAFNRALGAASPLNVSCATQGGLPSLHSAGSRALAFAMSLGTSPLVASVCLNSGGGGGVGSSAASSPRVRTAPSTCRAKTTEAASYGRSGAAATVPRIAAAANGAAHARVAVLLQRAPHTTTPTTDAGFPPARVLKPPAPVGALGPTTVHNEPLGQDRDVRSGEGGGGVPNGSDDGLDVNEGGGGGGGLRGGDLGAHAAGTPGSRGPSTDMSLEAVRFDQAVRPHGCEASGASHSDAQGNLTSTEIQPQFQPEPDSKSGSSTKSETKIATGVVVGMLWRCGDGALTALPAAASTSMLTATKSPKPGVTTKGRSSPEDPSSPPENLSPESLVAALQARLARAAPAKGKSLPLSSGERRAPRGPERAHVYNGGSPPSAQSATTPSPPPHQHQQQLQPHELEPQQVHGQPGGDNSQLQPHVAQPERHQEPQRARLPPGPECWHEVWATKAQDPITGTDVIVLTQTDVTAKVIAERHLALVMETEHRLVEQLFPRHILQYITEEWTAAHQLAEGQAAEAGAGAGGGGGEGYMPGSGGGRGPGCAAGESLRWRPVVRDCNALATWHPQVTLLFADIKGFTPMCKEVEPRQVETIGDCYFVAGGLIHEDEDGMVAVREGSNTEDPLHAEKIFMFAKAMLSAAREVVMPTTGEPVQIRIGLHTGPVVSGVVGTRMPRFCLFGDTVNTASRMESTGLPGAIHASEATYNRLPRSGQWEPTGGIEVKGKGLMQTYIWQPRDPDGRQPSSIPSWWHDCRLSGTGGGSCGGGACTAHPPLVSELRPSSGNAGGQKALLGPPLNTQNTMALESDASRLGGRLYSFGGFQPQSAGETLLPFPPPPSSTTSASTAIAAIPSLPPPVVSPTPPAKSTTTTIQPPTTNSKTPILC</sequence>
<feature type="compositionally biased region" description="Pro residues" evidence="8">
    <location>
        <begin position="1329"/>
        <end position="1339"/>
    </location>
</feature>
<comment type="similarity">
    <text evidence="7">Belongs to the adenylyl cyclase class-4/guanylyl cyclase family.</text>
</comment>
<feature type="compositionally biased region" description="Low complexity" evidence="8">
    <location>
        <begin position="853"/>
        <end position="862"/>
    </location>
</feature>
<dbReference type="SUPFAM" id="SSF55073">
    <property type="entry name" value="Nucleotide cyclase"/>
    <property type="match status" value="1"/>
</dbReference>
<dbReference type="GO" id="GO:0005886">
    <property type="term" value="C:plasma membrane"/>
    <property type="evidence" value="ECO:0007669"/>
    <property type="project" value="TreeGrafter"/>
</dbReference>
<protein>
    <recommendedName>
        <fullName evidence="9">Guanylate cyclase domain-containing protein</fullName>
    </recommendedName>
</protein>
<evidence type="ECO:0000256" key="4">
    <source>
        <dbReference type="ARBA" id="ARBA00022989"/>
    </source>
</evidence>
<dbReference type="Gene3D" id="3.30.70.1230">
    <property type="entry name" value="Nucleotide cyclase"/>
    <property type="match status" value="1"/>
</dbReference>
<dbReference type="EMBL" id="BNCQ01000055">
    <property type="protein sequence ID" value="GIM14303.1"/>
    <property type="molecule type" value="Genomic_DNA"/>
</dbReference>
<evidence type="ECO:0000256" key="2">
    <source>
        <dbReference type="ARBA" id="ARBA00022692"/>
    </source>
</evidence>
<dbReference type="GO" id="GO:0004383">
    <property type="term" value="F:guanylate cyclase activity"/>
    <property type="evidence" value="ECO:0007669"/>
    <property type="project" value="TreeGrafter"/>
</dbReference>
<dbReference type="PANTHER" id="PTHR11920:SF335">
    <property type="entry name" value="GUANYLATE CYCLASE"/>
    <property type="match status" value="1"/>
</dbReference>
<dbReference type="Proteomes" id="UP000722791">
    <property type="component" value="Unassembled WGS sequence"/>
</dbReference>
<dbReference type="Pfam" id="PF00211">
    <property type="entry name" value="Guanylate_cyc"/>
    <property type="match status" value="1"/>
</dbReference>
<evidence type="ECO:0000256" key="5">
    <source>
        <dbReference type="ARBA" id="ARBA00023136"/>
    </source>
</evidence>
<dbReference type="InterPro" id="IPR050401">
    <property type="entry name" value="Cyclic_nucleotide_synthase"/>
</dbReference>
<dbReference type="PROSITE" id="PS00452">
    <property type="entry name" value="GUANYLATE_CYCLASE_1"/>
    <property type="match status" value="1"/>
</dbReference>
<accession>A0A8J4GSQ4</accession>
<feature type="region of interest" description="Disordered" evidence="8">
    <location>
        <begin position="203"/>
        <end position="223"/>
    </location>
</feature>
<feature type="compositionally biased region" description="Low complexity" evidence="8">
    <location>
        <begin position="1340"/>
        <end position="1360"/>
    </location>
</feature>
<dbReference type="GO" id="GO:0000166">
    <property type="term" value="F:nucleotide binding"/>
    <property type="evidence" value="ECO:0007669"/>
    <property type="project" value="UniProtKB-KW"/>
</dbReference>
<gene>
    <name evidence="10" type="ORF">Vretimale_17187</name>
</gene>
<evidence type="ECO:0000313" key="10">
    <source>
        <dbReference type="EMBL" id="GIM14303.1"/>
    </source>
</evidence>
<evidence type="ECO:0000259" key="9">
    <source>
        <dbReference type="PROSITE" id="PS50125"/>
    </source>
</evidence>
<feature type="region of interest" description="Disordered" evidence="8">
    <location>
        <begin position="40"/>
        <end position="65"/>
    </location>
</feature>
<evidence type="ECO:0000256" key="6">
    <source>
        <dbReference type="ARBA" id="ARBA00023239"/>
    </source>
</evidence>
<dbReference type="InterPro" id="IPR001054">
    <property type="entry name" value="A/G_cyclase"/>
</dbReference>
<dbReference type="GO" id="GO:0001653">
    <property type="term" value="F:peptide receptor activity"/>
    <property type="evidence" value="ECO:0007669"/>
    <property type="project" value="TreeGrafter"/>
</dbReference>
<keyword evidence="4" id="KW-1133">Transmembrane helix</keyword>
<feature type="compositionally biased region" description="Basic and acidic residues" evidence="8">
    <location>
        <begin position="901"/>
        <end position="910"/>
    </location>
</feature>
<feature type="region of interest" description="Disordered" evidence="8">
    <location>
        <begin position="778"/>
        <end position="807"/>
    </location>
</feature>
<feature type="region of interest" description="Disordered" evidence="8">
    <location>
        <begin position="822"/>
        <end position="917"/>
    </location>
</feature>
<feature type="compositionally biased region" description="Gly residues" evidence="8">
    <location>
        <begin position="662"/>
        <end position="675"/>
    </location>
</feature>
<evidence type="ECO:0000313" key="11">
    <source>
        <dbReference type="Proteomes" id="UP000722791"/>
    </source>
</evidence>
<dbReference type="PROSITE" id="PS50125">
    <property type="entry name" value="GUANYLATE_CYCLASE_2"/>
    <property type="match status" value="1"/>
</dbReference>
<evidence type="ECO:0000256" key="3">
    <source>
        <dbReference type="ARBA" id="ARBA00022741"/>
    </source>
</evidence>
<comment type="subcellular location">
    <subcellularLocation>
        <location evidence="1">Membrane</location>
    </subcellularLocation>
</comment>
<organism evidence="10 11">
    <name type="scientific">Volvox reticuliferus</name>
    <dbReference type="NCBI Taxonomy" id="1737510"/>
    <lineage>
        <taxon>Eukaryota</taxon>
        <taxon>Viridiplantae</taxon>
        <taxon>Chlorophyta</taxon>
        <taxon>core chlorophytes</taxon>
        <taxon>Chlorophyceae</taxon>
        <taxon>CS clade</taxon>
        <taxon>Chlamydomonadales</taxon>
        <taxon>Volvocaceae</taxon>
        <taxon>Volvox</taxon>
    </lineage>
</organism>
<feature type="region of interest" description="Disordered" evidence="8">
    <location>
        <begin position="1254"/>
        <end position="1274"/>
    </location>
</feature>
<feature type="region of interest" description="Disordered" evidence="8">
    <location>
        <begin position="423"/>
        <end position="475"/>
    </location>
</feature>
<keyword evidence="2" id="KW-0812">Transmembrane</keyword>
<proteinExistence type="inferred from homology"/>
<dbReference type="CDD" id="cd07302">
    <property type="entry name" value="CHD"/>
    <property type="match status" value="1"/>
</dbReference>